<organism evidence="1 2">
    <name type="scientific">Candidatus Roizmanbacteria bacterium RIFCSPLOWO2_01_FULL_35_13</name>
    <dbReference type="NCBI Taxonomy" id="1802055"/>
    <lineage>
        <taxon>Bacteria</taxon>
        <taxon>Candidatus Roizmaniibacteriota</taxon>
    </lineage>
</organism>
<dbReference type="AlphaFoldDB" id="A0A1F7IAM5"/>
<protein>
    <recommendedName>
        <fullName evidence="3">Toxin</fullName>
    </recommendedName>
</protein>
<dbReference type="Proteomes" id="UP000179270">
    <property type="component" value="Unassembled WGS sequence"/>
</dbReference>
<reference evidence="1 2" key="1">
    <citation type="journal article" date="2016" name="Nat. Commun.">
        <title>Thousands of microbial genomes shed light on interconnected biogeochemical processes in an aquifer system.</title>
        <authorList>
            <person name="Anantharaman K."/>
            <person name="Brown C.T."/>
            <person name="Hug L.A."/>
            <person name="Sharon I."/>
            <person name="Castelle C.J."/>
            <person name="Probst A.J."/>
            <person name="Thomas B.C."/>
            <person name="Singh A."/>
            <person name="Wilkins M.J."/>
            <person name="Karaoz U."/>
            <person name="Brodie E.L."/>
            <person name="Williams K.H."/>
            <person name="Hubbard S.S."/>
            <person name="Banfield J.F."/>
        </authorList>
    </citation>
    <scope>NUCLEOTIDE SEQUENCE [LARGE SCALE GENOMIC DNA]</scope>
</reference>
<dbReference type="EMBL" id="MGAF01000033">
    <property type="protein sequence ID" value="OGK40415.1"/>
    <property type="molecule type" value="Genomic_DNA"/>
</dbReference>
<evidence type="ECO:0000313" key="2">
    <source>
        <dbReference type="Proteomes" id="UP000179270"/>
    </source>
</evidence>
<dbReference type="STRING" id="1802055.A3A74_01775"/>
<sequence>MKKLHFTKHLKNRIKLRRISKTLIKLILATSQEIYFDNLNKSQIKIGKDKDTYYMVAYIETGQITKILTSHPIDGNQIKNRVQRKRWIKIN</sequence>
<accession>A0A1F7IAM5</accession>
<gene>
    <name evidence="1" type="ORF">A3A74_01775</name>
</gene>
<evidence type="ECO:0000313" key="1">
    <source>
        <dbReference type="EMBL" id="OGK40415.1"/>
    </source>
</evidence>
<proteinExistence type="predicted"/>
<evidence type="ECO:0008006" key="3">
    <source>
        <dbReference type="Google" id="ProtNLM"/>
    </source>
</evidence>
<comment type="caution">
    <text evidence="1">The sequence shown here is derived from an EMBL/GenBank/DDBJ whole genome shotgun (WGS) entry which is preliminary data.</text>
</comment>
<name>A0A1F7IAM5_9BACT</name>